<comment type="caution">
    <text evidence="3">The sequence shown here is derived from an EMBL/GenBank/DDBJ whole genome shotgun (WGS) entry which is preliminary data.</text>
</comment>
<reference evidence="3" key="2">
    <citation type="submission" date="2020-09" db="EMBL/GenBank/DDBJ databases">
        <authorList>
            <person name="Sun Q."/>
            <person name="Zhou Y."/>
        </authorList>
    </citation>
    <scope>NUCLEOTIDE SEQUENCE</scope>
    <source>
        <strain evidence="3">CGMCC 1.15152</strain>
    </source>
</reference>
<dbReference type="Pfam" id="PF25838">
    <property type="entry name" value="Apionate_lact_M"/>
    <property type="match status" value="1"/>
</dbReference>
<proteinExistence type="predicted"/>
<feature type="domain" description="D-apionate lactonase N-terminal" evidence="1">
    <location>
        <begin position="6"/>
        <end position="72"/>
    </location>
</feature>
<dbReference type="AlphaFoldDB" id="A0A916Y3U4"/>
<dbReference type="InterPro" id="IPR058787">
    <property type="entry name" value="ApnL_M"/>
</dbReference>
<feature type="domain" description="D-apionate lactonase N-terminal" evidence="1">
    <location>
        <begin position="115"/>
        <end position="250"/>
    </location>
</feature>
<sequence>MTWVREQVRPVALGDWSLELRDDDIARIRFRGGDVLRSVRAVVRDRDWATAAWRVASVDVSNGAANRGPSVDARGEALAESAEEASRPRTGPDAEGALSDIIARARVILRSDSFGADLRAVLDLVARGSALTVSLELTTARDFETNRTGLVVLHSPSLAGSPLAVEHASGGTTHTAFPTDISPHQPAFDIASLSAAGMHVAFEGDAFEMEDQRNWTDASYKTYSRPLSLPFPYPLAAGETVRQSVTVTVDPRRFGRRIRPPEDDSGDIVLRSPHSPSVGSLTFTEAGPMPAISVGASTAPGDGPAGQIGSSLLVELDLGWSGWRAALARASGSGVPLDVRLVLPEAGSSTAVTDAVRELAPHRVARVAVFQPAGHDAEHVTDAAAAWVLRTALAERNLAWPIIGGARSHFTELNREQHRLPDDLDGVVFSTTPLFHTLETLQLEESIPMQRLVAEQTTRIAGGVPVHVGPITLRTHVNNVATTAPPRPVGADLTEGYGPALLDADDGRQTSPELAAWTIASAAALTVAGVASLSYFEEWGPRGIRDADGTDYPVADAIRALADLDGSVETAHTADGKIWAIRSAETLLVANIDAAERAVDLDGRRVALAPRSWSSITL</sequence>
<gene>
    <name evidence="3" type="ORF">GCM10010915_07520</name>
</gene>
<evidence type="ECO:0000313" key="4">
    <source>
        <dbReference type="Proteomes" id="UP000633205"/>
    </source>
</evidence>
<name>A0A916Y3U4_9MICO</name>
<evidence type="ECO:0000313" key="3">
    <source>
        <dbReference type="EMBL" id="GGD29800.1"/>
    </source>
</evidence>
<dbReference type="EMBL" id="BMHO01000001">
    <property type="protein sequence ID" value="GGD29800.1"/>
    <property type="molecule type" value="Genomic_DNA"/>
</dbReference>
<accession>A0A916Y3U4</accession>
<dbReference type="Pfam" id="PF25837">
    <property type="entry name" value="Apionate_lact_N"/>
    <property type="match status" value="2"/>
</dbReference>
<evidence type="ECO:0000259" key="2">
    <source>
        <dbReference type="Pfam" id="PF25838"/>
    </source>
</evidence>
<dbReference type="InterPro" id="IPR058788">
    <property type="entry name" value="ApnL_N"/>
</dbReference>
<evidence type="ECO:0000259" key="1">
    <source>
        <dbReference type="Pfam" id="PF25837"/>
    </source>
</evidence>
<organism evidence="3 4">
    <name type="scientific">Microbacterium faecale</name>
    <dbReference type="NCBI Taxonomy" id="1804630"/>
    <lineage>
        <taxon>Bacteria</taxon>
        <taxon>Bacillati</taxon>
        <taxon>Actinomycetota</taxon>
        <taxon>Actinomycetes</taxon>
        <taxon>Micrococcales</taxon>
        <taxon>Microbacteriaceae</taxon>
        <taxon>Microbacterium</taxon>
    </lineage>
</organism>
<protein>
    <submittedName>
        <fullName evidence="3">Uncharacterized protein</fullName>
    </submittedName>
</protein>
<dbReference type="RefSeq" id="WP_188710960.1">
    <property type="nucleotide sequence ID" value="NZ_BMHO01000001.1"/>
</dbReference>
<feature type="domain" description="D-apionate lactonase TIM barrel" evidence="2">
    <location>
        <begin position="311"/>
        <end position="566"/>
    </location>
</feature>
<reference evidence="3" key="1">
    <citation type="journal article" date="2014" name="Int. J. Syst. Evol. Microbiol.">
        <title>Complete genome sequence of Corynebacterium casei LMG S-19264T (=DSM 44701T), isolated from a smear-ripened cheese.</title>
        <authorList>
            <consortium name="US DOE Joint Genome Institute (JGI-PGF)"/>
            <person name="Walter F."/>
            <person name="Albersmeier A."/>
            <person name="Kalinowski J."/>
            <person name="Ruckert C."/>
        </authorList>
    </citation>
    <scope>NUCLEOTIDE SEQUENCE</scope>
    <source>
        <strain evidence="3">CGMCC 1.15152</strain>
    </source>
</reference>
<keyword evidence="4" id="KW-1185">Reference proteome</keyword>
<dbReference type="Proteomes" id="UP000633205">
    <property type="component" value="Unassembled WGS sequence"/>
</dbReference>